<feature type="compositionally biased region" description="Polar residues" evidence="1">
    <location>
        <begin position="47"/>
        <end position="72"/>
    </location>
</feature>
<dbReference type="OrthoDB" id="3533623at2759"/>
<organism evidence="2 3">
    <name type="scientific">Heterodermia speciosa</name>
    <dbReference type="NCBI Taxonomy" id="116794"/>
    <lineage>
        <taxon>Eukaryota</taxon>
        <taxon>Fungi</taxon>
        <taxon>Dikarya</taxon>
        <taxon>Ascomycota</taxon>
        <taxon>Pezizomycotina</taxon>
        <taxon>Lecanoromycetes</taxon>
        <taxon>OSLEUM clade</taxon>
        <taxon>Lecanoromycetidae</taxon>
        <taxon>Caliciales</taxon>
        <taxon>Physciaceae</taxon>
        <taxon>Heterodermia</taxon>
    </lineage>
</organism>
<evidence type="ECO:0000313" key="2">
    <source>
        <dbReference type="EMBL" id="CAF9915031.1"/>
    </source>
</evidence>
<accession>A0A8H3EYM9</accession>
<feature type="region of interest" description="Disordered" evidence="1">
    <location>
        <begin position="321"/>
        <end position="514"/>
    </location>
</feature>
<feature type="region of interest" description="Disordered" evidence="1">
    <location>
        <begin position="47"/>
        <end position="85"/>
    </location>
</feature>
<feature type="compositionally biased region" description="Basic and acidic residues" evidence="1">
    <location>
        <begin position="478"/>
        <end position="499"/>
    </location>
</feature>
<proteinExistence type="predicted"/>
<keyword evidence="3" id="KW-1185">Reference proteome</keyword>
<dbReference type="Proteomes" id="UP000664521">
    <property type="component" value="Unassembled WGS sequence"/>
</dbReference>
<sequence length="514" mass="57866">MSQHTPSSSISSSEGSAFPWILEHLLAYPGSYEIPLRTMYTLNSTPHTQPFLRQTTRPETPSLCSSNDSNPDSAPASPQFPPEQQQQLVAQSATEHFKSCLMSHISKLPTQPFSLPPSFVTSFVRRCFTADLCQVDFTQALTALDYLKDLESRRKRELATALQRLGIDKDRTNETGEDIMRRFPRVSEWITSMDDKERKVEFLYTQVYVGLRRWTLINEMRLEPFSKSNSIAMLNTLYPPTTAAPPTPQLTSVILASQRQAFFRYIIAVERNGKSVLKNLEHQGERPTDANGWAVVREVVDRYLRAANGIIEECVDISGTDTFDPQSSEFRRNERRTDSGISFATTDRPSTSSTDSSRNNSTQTSISSRTNSLDKSKPLPERPNSATLSTSPLKKRGTTLEKIAREIKNLRTRNDVRELNHHRPTTAATNEPPAPHDLNSKSKSLKKMKSASSIGVTRAKHARSGSGDCSGISPFEINDLRRERLLQEARREKENREPPPKAAKLLGTNFESRH</sequence>
<evidence type="ECO:0000256" key="1">
    <source>
        <dbReference type="SAM" id="MobiDB-lite"/>
    </source>
</evidence>
<evidence type="ECO:0000313" key="3">
    <source>
        <dbReference type="Proteomes" id="UP000664521"/>
    </source>
</evidence>
<reference evidence="2" key="1">
    <citation type="submission" date="2021-03" db="EMBL/GenBank/DDBJ databases">
        <authorList>
            <person name="Tagirdzhanova G."/>
        </authorList>
    </citation>
    <scope>NUCLEOTIDE SEQUENCE</scope>
</reference>
<gene>
    <name evidence="2" type="ORF">HETSPECPRED_002274</name>
</gene>
<dbReference type="EMBL" id="CAJPDS010000015">
    <property type="protein sequence ID" value="CAF9915031.1"/>
    <property type="molecule type" value="Genomic_DNA"/>
</dbReference>
<feature type="compositionally biased region" description="Basic and acidic residues" evidence="1">
    <location>
        <begin position="329"/>
        <end position="338"/>
    </location>
</feature>
<name>A0A8H3EYM9_9LECA</name>
<comment type="caution">
    <text evidence="2">The sequence shown here is derived from an EMBL/GenBank/DDBJ whole genome shotgun (WGS) entry which is preliminary data.</text>
</comment>
<dbReference type="AlphaFoldDB" id="A0A8H3EYM9"/>
<feature type="compositionally biased region" description="Low complexity" evidence="1">
    <location>
        <begin position="345"/>
        <end position="365"/>
    </location>
</feature>
<protein>
    <submittedName>
        <fullName evidence="2">Uncharacterized protein</fullName>
    </submittedName>
</protein>
<feature type="compositionally biased region" description="Basic and acidic residues" evidence="1">
    <location>
        <begin position="398"/>
        <end position="421"/>
    </location>
</feature>